<comment type="caution">
    <text evidence="2">The sequence shown here is derived from an EMBL/GenBank/DDBJ whole genome shotgun (WGS) entry which is preliminary data.</text>
</comment>
<dbReference type="InterPro" id="IPR050712">
    <property type="entry name" value="NAD(P)H-dep_reductase"/>
</dbReference>
<proteinExistence type="predicted"/>
<accession>A0A369QKK6</accession>
<dbReference type="SUPFAM" id="SSF52218">
    <property type="entry name" value="Flavoproteins"/>
    <property type="match status" value="1"/>
</dbReference>
<reference evidence="2 3" key="1">
    <citation type="submission" date="2018-04" db="EMBL/GenBank/DDBJ databases">
        <title>Adhaeribacter sp. HMF7616 genome sequencing and assembly.</title>
        <authorList>
            <person name="Kang H."/>
            <person name="Kang J."/>
            <person name="Cha I."/>
            <person name="Kim H."/>
            <person name="Joh K."/>
        </authorList>
    </citation>
    <scope>NUCLEOTIDE SEQUENCE [LARGE SCALE GENOMIC DNA]</scope>
    <source>
        <strain evidence="2 3">HMF7616</strain>
    </source>
</reference>
<organism evidence="2 3">
    <name type="scientific">Adhaeribacter pallidiroseus</name>
    <dbReference type="NCBI Taxonomy" id="2072847"/>
    <lineage>
        <taxon>Bacteria</taxon>
        <taxon>Pseudomonadati</taxon>
        <taxon>Bacteroidota</taxon>
        <taxon>Cytophagia</taxon>
        <taxon>Cytophagales</taxon>
        <taxon>Hymenobacteraceae</taxon>
        <taxon>Adhaeribacter</taxon>
    </lineage>
</organism>
<dbReference type="OrthoDB" id="9812295at2"/>
<dbReference type="AlphaFoldDB" id="A0A369QKK6"/>
<dbReference type="InterPro" id="IPR005025">
    <property type="entry name" value="FMN_Rdtase-like_dom"/>
</dbReference>
<dbReference type="Gene3D" id="3.40.50.360">
    <property type="match status" value="1"/>
</dbReference>
<keyword evidence="3" id="KW-1185">Reference proteome</keyword>
<gene>
    <name evidence="2" type="ORF">AHMF7616_03481</name>
</gene>
<dbReference type="Pfam" id="PF03358">
    <property type="entry name" value="FMN_red"/>
    <property type="match status" value="1"/>
</dbReference>
<dbReference type="Proteomes" id="UP000253919">
    <property type="component" value="Unassembled WGS sequence"/>
</dbReference>
<dbReference type="GO" id="GO:0016491">
    <property type="term" value="F:oxidoreductase activity"/>
    <property type="evidence" value="ECO:0007669"/>
    <property type="project" value="InterPro"/>
</dbReference>
<feature type="domain" description="NADPH-dependent FMN reductase-like" evidence="1">
    <location>
        <begin position="2"/>
        <end position="138"/>
    </location>
</feature>
<evidence type="ECO:0000313" key="3">
    <source>
        <dbReference type="Proteomes" id="UP000253919"/>
    </source>
</evidence>
<evidence type="ECO:0000259" key="1">
    <source>
        <dbReference type="Pfam" id="PF03358"/>
    </source>
</evidence>
<dbReference type="GO" id="GO:0010181">
    <property type="term" value="F:FMN binding"/>
    <property type="evidence" value="ECO:0007669"/>
    <property type="project" value="TreeGrafter"/>
</dbReference>
<evidence type="ECO:0000313" key="2">
    <source>
        <dbReference type="EMBL" id="RDC64860.1"/>
    </source>
</evidence>
<dbReference type="GO" id="GO:0005829">
    <property type="term" value="C:cytosol"/>
    <property type="evidence" value="ECO:0007669"/>
    <property type="project" value="TreeGrafter"/>
</dbReference>
<dbReference type="PANTHER" id="PTHR30543:SF21">
    <property type="entry name" value="NAD(P)H-DEPENDENT FMN REDUCTASE LOT6"/>
    <property type="match status" value="1"/>
</dbReference>
<dbReference type="PANTHER" id="PTHR30543">
    <property type="entry name" value="CHROMATE REDUCTASE"/>
    <property type="match status" value="1"/>
</dbReference>
<protein>
    <recommendedName>
        <fullName evidence="1">NADPH-dependent FMN reductase-like domain-containing protein</fullName>
    </recommendedName>
</protein>
<dbReference type="EMBL" id="QASA01000001">
    <property type="protein sequence ID" value="RDC64860.1"/>
    <property type="molecule type" value="Genomic_DNA"/>
</dbReference>
<name>A0A369QKK6_9BACT</name>
<dbReference type="InterPro" id="IPR029039">
    <property type="entry name" value="Flavoprotein-like_sf"/>
</dbReference>
<dbReference type="RefSeq" id="WP_115373952.1">
    <property type="nucleotide sequence ID" value="NZ_QASA01000001.1"/>
</dbReference>
<sequence>MITIISGTNRPRSNARVISDIYARLLDQRQMPNQILDLMDLPADFVFTALYHNAGKNDQYNELNKLIESTDKFVFVVPEYNASFPGVLKAFIDGLSYPDSFKNKKAALVGISTGSQGGALALSHLTDILHYMGMHVLAAKPRLNYISKSLANGELTNPLYESLLLEQIDSFINF</sequence>